<feature type="domain" description="HNH nuclease" evidence="2">
    <location>
        <begin position="354"/>
        <end position="405"/>
    </location>
</feature>
<dbReference type="Proteomes" id="UP000515734">
    <property type="component" value="Chromosome"/>
</dbReference>
<dbReference type="InterPro" id="IPR003615">
    <property type="entry name" value="HNH_nuc"/>
</dbReference>
<dbReference type="CDD" id="cd00085">
    <property type="entry name" value="HNHc"/>
    <property type="match status" value="1"/>
</dbReference>
<dbReference type="InterPro" id="IPR003870">
    <property type="entry name" value="DUF222"/>
</dbReference>
<feature type="compositionally biased region" description="Basic and acidic residues" evidence="1">
    <location>
        <begin position="497"/>
        <end position="507"/>
    </location>
</feature>
<feature type="region of interest" description="Disordered" evidence="1">
    <location>
        <begin position="454"/>
        <end position="507"/>
    </location>
</feature>
<dbReference type="Pfam" id="PF02720">
    <property type="entry name" value="DUF222"/>
    <property type="match status" value="1"/>
</dbReference>
<reference evidence="3 4" key="1">
    <citation type="submission" date="2020-07" db="EMBL/GenBank/DDBJ databases">
        <title>Complete genome sequence of Mycolicibacterium litorale like strain isolated from cardiac implantable electronic device infection.</title>
        <authorList>
            <person name="Fukano H."/>
            <person name="Miyama H."/>
            <person name="Hoshino Y."/>
        </authorList>
    </citation>
    <scope>NUCLEOTIDE SEQUENCE [LARGE SCALE GENOMIC DNA]</scope>
    <source>
        <strain evidence="3 4">NIIDNTM18</strain>
    </source>
</reference>
<organism evidence="3 4">
    <name type="scientific">Mycolicibacterium litorale</name>
    <dbReference type="NCBI Taxonomy" id="758802"/>
    <lineage>
        <taxon>Bacteria</taxon>
        <taxon>Bacillati</taxon>
        <taxon>Actinomycetota</taxon>
        <taxon>Actinomycetes</taxon>
        <taxon>Mycobacteriales</taxon>
        <taxon>Mycobacteriaceae</taxon>
        <taxon>Mycolicibacterium</taxon>
    </lineage>
</organism>
<gene>
    <name evidence="3" type="ORF">NIIDNTM18_06880</name>
</gene>
<evidence type="ECO:0000313" key="3">
    <source>
        <dbReference type="EMBL" id="BCI51410.1"/>
    </source>
</evidence>
<evidence type="ECO:0000259" key="2">
    <source>
        <dbReference type="SMART" id="SM00507"/>
    </source>
</evidence>
<dbReference type="AlphaFoldDB" id="A0A6S6P409"/>
<name>A0A6S6P409_9MYCO</name>
<evidence type="ECO:0000313" key="4">
    <source>
        <dbReference type="Proteomes" id="UP000515734"/>
    </source>
</evidence>
<dbReference type="EMBL" id="AP023287">
    <property type="protein sequence ID" value="BCI51410.1"/>
    <property type="molecule type" value="Genomic_DNA"/>
</dbReference>
<feature type="region of interest" description="Disordered" evidence="1">
    <location>
        <begin position="285"/>
        <end position="308"/>
    </location>
</feature>
<accession>A0A6S6P409</accession>
<dbReference type="Gene3D" id="1.10.30.50">
    <property type="match status" value="1"/>
</dbReference>
<sequence length="507" mass="55153">MGRGKIARMFDTVFAGRDEASLIAAIEQAACEEAQAGARKLAAIAELAHASVTYDQEHDQWVYDSWAATASEVGAVLNVGQRRASGQMRMAVALRDRLPKVGALYLQGRLSGRLVSEITWRTRLVEDAQVLALLDAALADKALRWGPLPEARLTRTIDALLTRYDPDAVIRAEEAVKKRDFRVGSCDDPDELVSVYGHVLGCDAAVLSARIAVMLKGICDNDPRTIGERRSCAVGAIIQGHDQLPCRCGSPECAASPPPKSNVVITVIADPAAIEAAQTLIADQDRAQQEKRAPAPEPRPDRSPCPQDSGVALLPGVTILPIVALAEAIRNGAAIKELWLPGPDPEPHYRPSAKLAAFVRARDMFCRFPGCDVPAERCDIDHVVPWPYGPTHPSNLNCKCRTHHLAKTFWDGWRDEQSPDGTVTWTTPAGQRYTTAPGSRLLFPTWNTATAELAPLAQPPPESDRSLKMPKRRRTRATENAARIKAERAHNAAARPIVDHGNDPPPF</sequence>
<feature type="compositionally biased region" description="Basic and acidic residues" evidence="1">
    <location>
        <begin position="285"/>
        <end position="302"/>
    </location>
</feature>
<dbReference type="SMART" id="SM00507">
    <property type="entry name" value="HNHc"/>
    <property type="match status" value="1"/>
</dbReference>
<protein>
    <recommendedName>
        <fullName evidence="2">HNH nuclease domain-containing protein</fullName>
    </recommendedName>
</protein>
<proteinExistence type="predicted"/>
<evidence type="ECO:0000256" key="1">
    <source>
        <dbReference type="SAM" id="MobiDB-lite"/>
    </source>
</evidence>